<reference evidence="1" key="7">
    <citation type="journal article" date="2005" name="Science">
        <title>The Transcriptional Landscape of the Mammalian Genome.</title>
        <authorList>
            <consortium name="The FANTOM Consortium"/>
            <consortium name="Riken Genome Exploration Research Group and Genome Science Group (Genome Network Project Core Group)"/>
        </authorList>
    </citation>
    <scope>NUCLEOTIDE SEQUENCE</scope>
    <source>
        <strain evidence="1">C57BL/6J</strain>
        <tissue evidence="1">Eyeball</tissue>
    </source>
</reference>
<gene>
    <name evidence="2" type="primary">Dennd5b</name>
</gene>
<reference evidence="1" key="1">
    <citation type="journal article" date="1999" name="Methods Enzymol.">
        <title>High-efficiency full-length cDNA cloning.</title>
        <authorList>
            <person name="Carninci P."/>
            <person name="Hayashizaki Y."/>
        </authorList>
    </citation>
    <scope>NUCLEOTIDE SEQUENCE</scope>
    <source>
        <strain evidence="1">C57BL/6J</strain>
        <tissue evidence="1">Eyeball</tissue>
    </source>
</reference>
<dbReference type="MGI" id="MGI:2444273">
    <property type="gene designation" value="Dennd5b"/>
</dbReference>
<dbReference type="AGR" id="MGI:2444273"/>
<dbReference type="EMBL" id="AK143126">
    <property type="protein sequence ID" value="BAE25278.1"/>
    <property type="molecule type" value="mRNA"/>
</dbReference>
<sequence>MSSQSVLLTAEPSLQPEIFVSYVAIFFSISFRITGRLSVSFNLCPFFKKIHVQFCSIQWTVELCKEVCFCGMIKGIQGGAGVSSVLDVLNILTQGPEQHSSKRK</sequence>
<reference evidence="1" key="5">
    <citation type="journal article" date="2002" name="Nature">
        <title>Analysis of the mouse transcriptome based on functional annotation of 60,770 full-length cDNAs.</title>
        <authorList>
            <consortium name="The FANTOM Consortium and the RIKEN Genome Exploration Research Group Phase I and II Team"/>
        </authorList>
    </citation>
    <scope>NUCLEOTIDE SEQUENCE</scope>
    <source>
        <strain evidence="1">C57BL/6J</strain>
        <tissue evidence="1">Eyeball</tissue>
    </source>
</reference>
<reference evidence="1" key="2">
    <citation type="journal article" date="2000" name="Genome Res.">
        <title>Normalization and subtraction of cap-trapper-selected cDNAs to prepare full-length cDNA libraries for rapid discovery of new genes.</title>
        <authorList>
            <person name="Carninci P."/>
            <person name="Shibata Y."/>
            <person name="Hayatsu N."/>
            <person name="Sugahara Y."/>
            <person name="Shibata K."/>
            <person name="Itoh M."/>
            <person name="Konno H."/>
            <person name="Okazaki Y."/>
            <person name="Muramatsu M."/>
            <person name="Hayashizaki Y."/>
        </authorList>
    </citation>
    <scope>NUCLEOTIDE SEQUENCE</scope>
    <source>
        <strain evidence="1">C57BL/6J</strain>
        <tissue evidence="1">Eyeball</tissue>
    </source>
</reference>
<reference evidence="1" key="4">
    <citation type="journal article" date="2001" name="Nature">
        <title>Functional annotation of a full-length mouse cDNA collection.</title>
        <authorList>
            <consortium name="The RIKEN Genome Exploration Research Group Phase II Team and the FANTOM Consortium"/>
        </authorList>
    </citation>
    <scope>NUCLEOTIDE SEQUENCE</scope>
    <source>
        <strain evidence="1">C57BL/6J</strain>
        <tissue evidence="1">Eyeball</tissue>
    </source>
</reference>
<accession>Q3UPW6</accession>
<dbReference type="AlphaFoldDB" id="Q3UPW6"/>
<protein>
    <submittedName>
        <fullName evidence="1">Uncharacterized protein</fullName>
    </submittedName>
</protein>
<reference evidence="1" key="3">
    <citation type="journal article" date="2000" name="Genome Res.">
        <title>RIKEN integrated sequence analysis (RISA) system--384-format sequencing pipeline with 384 multicapillary sequencer.</title>
        <authorList>
            <person name="Shibata K."/>
            <person name="Itoh M."/>
            <person name="Aizawa K."/>
            <person name="Nagaoka S."/>
            <person name="Sasaki N."/>
            <person name="Carninci P."/>
            <person name="Konno H."/>
            <person name="Akiyama J."/>
            <person name="Nishi K."/>
            <person name="Kitsunai T."/>
            <person name="Tashiro H."/>
            <person name="Itoh M."/>
            <person name="Sumi N."/>
            <person name="Ishii Y."/>
            <person name="Nakamura S."/>
            <person name="Hazama M."/>
            <person name="Nishine T."/>
            <person name="Harada A."/>
            <person name="Yamamoto R."/>
            <person name="Matsumoto H."/>
            <person name="Sakaguchi S."/>
            <person name="Ikegami T."/>
            <person name="Kashiwagi K."/>
            <person name="Fujiwake S."/>
            <person name="Inoue K."/>
            <person name="Togawa Y."/>
            <person name="Izawa M."/>
            <person name="Ohara E."/>
            <person name="Watahiki M."/>
            <person name="Yoneda Y."/>
            <person name="Ishikawa T."/>
            <person name="Ozawa K."/>
            <person name="Tanaka T."/>
            <person name="Matsuura S."/>
            <person name="Kawai J."/>
            <person name="Okazaki Y."/>
            <person name="Muramatsu M."/>
            <person name="Inoue Y."/>
            <person name="Kira A."/>
            <person name="Hayashizaki Y."/>
        </authorList>
    </citation>
    <scope>NUCLEOTIDE SEQUENCE</scope>
    <source>
        <strain evidence="1">C57BL/6J</strain>
        <tissue evidence="1">Eyeball</tissue>
    </source>
</reference>
<evidence type="ECO:0000313" key="1">
    <source>
        <dbReference type="EMBL" id="BAE25278.1"/>
    </source>
</evidence>
<proteinExistence type="evidence at transcript level"/>
<reference evidence="1" key="6">
    <citation type="submission" date="2004-03" db="EMBL/GenBank/DDBJ databases">
        <authorList>
            <person name="Arakawa T."/>
            <person name="Carninci P."/>
            <person name="Fukuda S."/>
            <person name="Hashizume W."/>
            <person name="Hayashida K."/>
            <person name="Hori F."/>
            <person name="Iida J."/>
            <person name="Imamura K."/>
            <person name="Imotani K."/>
            <person name="Itoh M."/>
            <person name="Kanagawa S."/>
            <person name="Kawai J."/>
            <person name="Kojima M."/>
            <person name="Konno H."/>
            <person name="Murata M."/>
            <person name="Nakamura M."/>
            <person name="Ninomiya N."/>
            <person name="Nishiyori H."/>
            <person name="Nomura K."/>
            <person name="Ohno M."/>
            <person name="Sakazume N."/>
            <person name="Sano H."/>
            <person name="Sasaki D."/>
            <person name="Shibata K."/>
            <person name="Shiraki T."/>
            <person name="Tagami M."/>
            <person name="Tagami Y."/>
            <person name="Waki K."/>
            <person name="Watahiki A."/>
            <person name="Muramatsu M."/>
            <person name="Hayashizaki Y."/>
        </authorList>
    </citation>
    <scope>NUCLEOTIDE SEQUENCE</scope>
    <source>
        <strain evidence="1">C57BL/6J</strain>
        <tissue evidence="1">Eyeball</tissue>
    </source>
</reference>
<name>Q3UPW6_MOUSE</name>
<evidence type="ECO:0000313" key="2">
    <source>
        <dbReference type="MGI" id="MGI:2444273"/>
    </source>
</evidence>
<organism evidence="1">
    <name type="scientific">Mus musculus</name>
    <name type="common">Mouse</name>
    <dbReference type="NCBI Taxonomy" id="10090"/>
    <lineage>
        <taxon>Eukaryota</taxon>
        <taxon>Metazoa</taxon>
        <taxon>Chordata</taxon>
        <taxon>Craniata</taxon>
        <taxon>Vertebrata</taxon>
        <taxon>Euteleostomi</taxon>
        <taxon>Mammalia</taxon>
        <taxon>Eutheria</taxon>
        <taxon>Euarchontoglires</taxon>
        <taxon>Glires</taxon>
        <taxon>Rodentia</taxon>
        <taxon>Myomorpha</taxon>
        <taxon>Muroidea</taxon>
        <taxon>Muridae</taxon>
        <taxon>Murinae</taxon>
        <taxon>Mus</taxon>
        <taxon>Mus</taxon>
    </lineage>
</organism>
<reference evidence="1" key="8">
    <citation type="journal article" date="2005" name="Science">
        <title>Antisense Transcription in the Mammalian Transcriptome.</title>
        <authorList>
            <consortium name="RIKEN Genome Exploration Research Group and Genome Science Group (Genome Network Project Core Group) and the FANTOM Consortium"/>
        </authorList>
    </citation>
    <scope>NUCLEOTIDE SEQUENCE</scope>
    <source>
        <strain evidence="1">C57BL/6J</strain>
        <tissue evidence="1">Eyeball</tissue>
    </source>
</reference>